<protein>
    <submittedName>
        <fullName evidence="4">Uncharacterized protein</fullName>
    </submittedName>
</protein>
<keyword evidence="3" id="KW-1133">Transmembrane helix</keyword>
<reference evidence="4" key="1">
    <citation type="submission" date="2013-10" db="EMBL/GenBank/DDBJ databases">
        <title>Genomic analysis of the causative agents of coccidiosis in chickens.</title>
        <authorList>
            <person name="Reid A.J."/>
            <person name="Blake D."/>
            <person name="Billington K."/>
            <person name="Browne H."/>
            <person name="Dunn M."/>
            <person name="Hung S."/>
            <person name="Kawahara F."/>
            <person name="Miranda-Saavedra D."/>
            <person name="Mourier T."/>
            <person name="Nagra H."/>
            <person name="Otto T.D."/>
            <person name="Rawlings N."/>
            <person name="Sanchez A."/>
            <person name="Sanders M."/>
            <person name="Subramaniam C."/>
            <person name="Tay Y."/>
            <person name="Dear P."/>
            <person name="Doerig C."/>
            <person name="Gruber A."/>
            <person name="Parkinson J."/>
            <person name="Shirley M."/>
            <person name="Wan K.L."/>
            <person name="Berriman M."/>
            <person name="Tomley F."/>
            <person name="Pain A."/>
        </authorList>
    </citation>
    <scope>NUCLEOTIDE SEQUENCE [LARGE SCALE GENOMIC DNA]</scope>
    <source>
        <strain evidence="4">Houghton</strain>
    </source>
</reference>
<feature type="coiled-coil region" evidence="1">
    <location>
        <begin position="456"/>
        <end position="508"/>
    </location>
</feature>
<evidence type="ECO:0000256" key="2">
    <source>
        <dbReference type="SAM" id="MobiDB-lite"/>
    </source>
</evidence>
<feature type="transmembrane region" description="Helical" evidence="3">
    <location>
        <begin position="954"/>
        <end position="977"/>
    </location>
</feature>
<dbReference type="EMBL" id="HG735546">
    <property type="protein sequence ID" value="CDJ36100.1"/>
    <property type="molecule type" value="Genomic_DNA"/>
</dbReference>
<sequence length="1023" mass="114730">MDPTSSQDNHPGDSETDRPTERGEESPPDGLNSSSSETLQRRLPRAEDEQHSGQVEEVLNRQQYTEDPNSNAALDEREKPHVGSDGELSQAEQQLETSSRGDVTPNEPQRSVERQFIEPHMEQIQHIHSGQDTPQIGLSNSVQLEQNDDLPGENGQLQTSTEQPEQIQEQVAQVEGPIIPDVAGNSQEYEQELQQRQGEGGQDIPHQQNSDEVEGQHQDLLQDENPPKEQGEESHLESLLGQQPEENHHECKEMQEDQQLPSEEAQPKTEIAQAELNNDGLENKSPTSSEPAAHRHSRREKKSRRTKKLQDTQPVVDANSENDGACKETPMRRPTENLFDAKTATALQSLCALQQQAQQAPVMASSAKLGDPKELDEVEKWFVFGEDEIEAEALEKERADRLQRVESLRTVAIIRQNITTKKALEDLQEALTSQEVVVGFAEDVPEERSRWAAETGDVQKQQKERLQSQADRLRQEAQKIRDRIIQQVKKKQAEFKEARRVAAREHEERKADMLQTLHSFQLRLEAILQHRRLELLQSYGFLRRDFNTTSYSLKGKIPRAASAALGLERGVEGPNWRLMPQTLRLRLDLCRAVKDGVPRGQYVMMVSVWNRLGGHRLVWKCLNKEFTSSEESKQNAGDHAACGSTPAALATGSCAVSAPVAFAAMYFSECLRFDETLYLNCPSEADIKPSMCLVFQLYLLRGAVSPVDKVPLFLGEVDTSIQRYLEMEDMLRMRLDNWLCNLYFRIVRVPKELDGLKEFELPLHYTGRMLNIPDELPLPAETRFSSSTRSSRSIRSSRSSTASSSAQRILQSMIMKRETIDVISEQTLLHRGVTARKLRHIWSELFEEFSLSSDMKEISLAGAALLFALGALWFAVFVALFGSWVTLKACSVPVYSAEISGLYIRFGYVQELLSFGPAVLYSASGFVAALLVFALLCCMAHLAHCFVGRLPNAAYRFMAPLGVSVLLLPIILAIIEAVGSESSGMTFALHNYLEREFASGVTGVALTVLMDIAFMAMSSVVRE</sequence>
<dbReference type="PANTHER" id="PTHR33862">
    <property type="entry name" value="OROFACIAL CLEFT 1 CANDIDATE GENE 1 PROTEIN"/>
    <property type="match status" value="1"/>
</dbReference>
<keyword evidence="3" id="KW-0812">Transmembrane</keyword>
<name>U6KDJ4_9EIME</name>
<accession>U6KDJ4</accession>
<dbReference type="GeneID" id="60403765"/>
<feature type="compositionally biased region" description="Basic and acidic residues" evidence="2">
    <location>
        <begin position="110"/>
        <end position="125"/>
    </location>
</feature>
<evidence type="ECO:0000256" key="1">
    <source>
        <dbReference type="SAM" id="Coils"/>
    </source>
</evidence>
<dbReference type="OrthoDB" id="347244at2759"/>
<gene>
    <name evidence="4" type="ORF">EMH_0007490</name>
</gene>
<reference evidence="4" key="2">
    <citation type="submission" date="2013-10" db="EMBL/GenBank/DDBJ databases">
        <authorList>
            <person name="Aslett M."/>
        </authorList>
    </citation>
    <scope>NUCLEOTIDE SEQUENCE [LARGE SCALE GENOMIC DNA]</scope>
    <source>
        <strain evidence="4">Houghton</strain>
    </source>
</reference>
<organism evidence="4 5">
    <name type="scientific">Eimeria mitis</name>
    <dbReference type="NCBI Taxonomy" id="44415"/>
    <lineage>
        <taxon>Eukaryota</taxon>
        <taxon>Sar</taxon>
        <taxon>Alveolata</taxon>
        <taxon>Apicomplexa</taxon>
        <taxon>Conoidasida</taxon>
        <taxon>Coccidia</taxon>
        <taxon>Eucoccidiorida</taxon>
        <taxon>Eimeriorina</taxon>
        <taxon>Eimeriidae</taxon>
        <taxon>Eimeria</taxon>
    </lineage>
</organism>
<dbReference type="PANTHER" id="PTHR33862:SF3">
    <property type="entry name" value="OROFACIAL CLEFT 1 CANDIDATE GENE 1 PROTEIN"/>
    <property type="match status" value="1"/>
</dbReference>
<feature type="region of interest" description="Disordered" evidence="2">
    <location>
        <begin position="1"/>
        <end position="331"/>
    </location>
</feature>
<feature type="transmembrane region" description="Helical" evidence="3">
    <location>
        <begin position="918"/>
        <end position="942"/>
    </location>
</feature>
<feature type="transmembrane region" description="Helical" evidence="3">
    <location>
        <begin position="997"/>
        <end position="1021"/>
    </location>
</feature>
<feature type="compositionally biased region" description="Basic residues" evidence="2">
    <location>
        <begin position="294"/>
        <end position="307"/>
    </location>
</feature>
<dbReference type="VEuPathDB" id="ToxoDB:EMH_0007490"/>
<feature type="compositionally biased region" description="Polar residues" evidence="2">
    <location>
        <begin position="60"/>
        <end position="72"/>
    </location>
</feature>
<feature type="compositionally biased region" description="Basic and acidic residues" evidence="2">
    <location>
        <begin position="74"/>
        <end position="84"/>
    </location>
</feature>
<feature type="compositionally biased region" description="Polar residues" evidence="2">
    <location>
        <begin position="90"/>
        <end position="109"/>
    </location>
</feature>
<evidence type="ECO:0000313" key="5">
    <source>
        <dbReference type="Proteomes" id="UP000030744"/>
    </source>
</evidence>
<keyword evidence="3" id="KW-0472">Membrane</keyword>
<feature type="compositionally biased region" description="Low complexity" evidence="2">
    <location>
        <begin position="785"/>
        <end position="805"/>
    </location>
</feature>
<feature type="compositionally biased region" description="Basic and acidic residues" evidence="2">
    <location>
        <begin position="225"/>
        <end position="236"/>
    </location>
</feature>
<evidence type="ECO:0000313" key="4">
    <source>
        <dbReference type="EMBL" id="CDJ36100.1"/>
    </source>
</evidence>
<feature type="region of interest" description="Disordered" evidence="2">
    <location>
        <begin position="783"/>
        <end position="805"/>
    </location>
</feature>
<dbReference type="Proteomes" id="UP000030744">
    <property type="component" value="Unassembled WGS sequence"/>
</dbReference>
<keyword evidence="5" id="KW-1185">Reference proteome</keyword>
<dbReference type="InterPro" id="IPR031390">
    <property type="entry name" value="OFCC1"/>
</dbReference>
<feature type="compositionally biased region" description="Polar residues" evidence="2">
    <location>
        <begin position="155"/>
        <end position="171"/>
    </location>
</feature>
<proteinExistence type="predicted"/>
<feature type="compositionally biased region" description="Polar residues" evidence="2">
    <location>
        <begin position="126"/>
        <end position="145"/>
    </location>
</feature>
<dbReference type="AlphaFoldDB" id="U6KDJ4"/>
<feature type="compositionally biased region" description="Basic and acidic residues" evidence="2">
    <location>
        <begin position="10"/>
        <end position="25"/>
    </location>
</feature>
<feature type="compositionally biased region" description="Basic and acidic residues" evidence="2">
    <location>
        <begin position="245"/>
        <end position="255"/>
    </location>
</feature>
<feature type="transmembrane region" description="Helical" evidence="3">
    <location>
        <begin position="860"/>
        <end position="885"/>
    </location>
</feature>
<dbReference type="RefSeq" id="XP_037878389.1">
    <property type="nucleotide sequence ID" value="XM_038022535.1"/>
</dbReference>
<keyword evidence="1" id="KW-0175">Coiled coil</keyword>
<evidence type="ECO:0000256" key="3">
    <source>
        <dbReference type="SAM" id="Phobius"/>
    </source>
</evidence>